<keyword evidence="4" id="KW-0539">Nucleus</keyword>
<evidence type="ECO:0000313" key="9">
    <source>
        <dbReference type="Proteomes" id="UP000308133"/>
    </source>
</evidence>
<evidence type="ECO:0000256" key="2">
    <source>
        <dbReference type="ARBA" id="ARBA00022763"/>
    </source>
</evidence>
<comment type="caution">
    <text evidence="8">The sequence shown here is derived from an EMBL/GenBank/DDBJ whole genome shotgun (WGS) entry which is preliminary data.</text>
</comment>
<feature type="compositionally biased region" description="Low complexity" evidence="5">
    <location>
        <begin position="61"/>
        <end position="78"/>
    </location>
</feature>
<proteinExistence type="predicted"/>
<evidence type="ECO:0000256" key="3">
    <source>
        <dbReference type="ARBA" id="ARBA00023204"/>
    </source>
</evidence>
<dbReference type="Proteomes" id="UP000308133">
    <property type="component" value="Unassembled WGS sequence"/>
</dbReference>
<feature type="compositionally biased region" description="Basic and acidic residues" evidence="5">
    <location>
        <begin position="106"/>
        <end position="176"/>
    </location>
</feature>
<keyword evidence="3" id="KW-0234">DNA repair</keyword>
<dbReference type="GO" id="GO:0006334">
    <property type="term" value="P:nucleosome assembly"/>
    <property type="evidence" value="ECO:0007669"/>
    <property type="project" value="TreeGrafter"/>
</dbReference>
<protein>
    <recommendedName>
        <fullName evidence="10">Chromatin assembly factor 1 subunit A</fullName>
    </recommendedName>
</protein>
<sequence length="643" mass="71386">MDFQMTTTLDNPLKRSLDDFHEKDLSRSEKTTASEQAMPTPPHSLGERSHDDSPTRNQREASPALSTSTLSSLPTSTAGSNADRSAQPALNLDGTTEPPKKKRKLTPAEKLQKDKDKAERARLREERRVQKEAEAAVKAEERRVKNEEKEVKQRERDLVKQQKEEEKRKKEEEIAKKQRAQSRLGSFFKKPTPTNKEASNGIPSVDEATSHASETQITSARNEIFEPREETNAPPKTRNNDYHRFFLPFSLPQHTKLAPTYRASSAVTEQEQDIFDNAVLSVRETLSQSSDHVTSFFSPAHERIHLPPRASRIHELLQGSLANPVDLTLSHPKDMLQEQLGSINMKHIHFSEDVRPPYTGSYTKITNPARARKLARAPTSKQREDTNYDYDSEAEWEEPEEGEDVGSDEEEDAESVGSADEMEEFLDDGDDAQLSRNRKLITSELEPVSSGVCWEHSLKSATTKDAPFDLSSMRLEWLLDLDTPIASINPFSDSYWAPKAAIPTEPAAQQIPALDLFGRPVPVPSDASMRPPRTPLQPTTNGNQKALAGAGIVGAVSGAKGPIMAAKTPKAAKAAAAKLTGQDFEELREAVVGSDLTKSELLKALKLRFPKFTNDSIKETVTSQFARVGPSASGKRWRVVAES</sequence>
<feature type="compositionally biased region" description="Polar residues" evidence="5">
    <location>
        <begin position="210"/>
        <end position="221"/>
    </location>
</feature>
<dbReference type="PANTHER" id="PTHR15272">
    <property type="entry name" value="CHROMATIN ASSEMBLY FACTOR 1 SUBUNIT A CAF-1 SUBUNIT A"/>
    <property type="match status" value="1"/>
</dbReference>
<dbReference type="Pfam" id="PF12253">
    <property type="entry name" value="CAF1A_dimeriz"/>
    <property type="match status" value="1"/>
</dbReference>
<feature type="region of interest" description="Disordered" evidence="5">
    <location>
        <begin position="1"/>
        <end position="240"/>
    </location>
</feature>
<feature type="domain" description="Chromatin assembly factor 1 subunit Cac1-like C-terminal" evidence="7">
    <location>
        <begin position="585"/>
        <end position="639"/>
    </location>
</feature>
<dbReference type="GO" id="GO:0006281">
    <property type="term" value="P:DNA repair"/>
    <property type="evidence" value="ECO:0007669"/>
    <property type="project" value="UniProtKB-KW"/>
</dbReference>
<dbReference type="EMBL" id="PTQR01000129">
    <property type="protein sequence ID" value="TKX18307.1"/>
    <property type="molecule type" value="Genomic_DNA"/>
</dbReference>
<evidence type="ECO:0000256" key="4">
    <source>
        <dbReference type="ARBA" id="ARBA00023242"/>
    </source>
</evidence>
<comment type="subcellular location">
    <subcellularLocation>
        <location evidence="1">Nucleus</location>
    </subcellularLocation>
</comment>
<organism evidence="8 9">
    <name type="scientific">Elsinoe australis</name>
    <dbReference type="NCBI Taxonomy" id="40998"/>
    <lineage>
        <taxon>Eukaryota</taxon>
        <taxon>Fungi</taxon>
        <taxon>Dikarya</taxon>
        <taxon>Ascomycota</taxon>
        <taxon>Pezizomycotina</taxon>
        <taxon>Dothideomycetes</taxon>
        <taxon>Dothideomycetidae</taxon>
        <taxon>Myriangiales</taxon>
        <taxon>Elsinoaceae</taxon>
        <taxon>Elsinoe</taxon>
    </lineage>
</organism>
<feature type="compositionally biased region" description="Basic and acidic residues" evidence="5">
    <location>
        <begin position="12"/>
        <end position="32"/>
    </location>
</feature>
<reference evidence="8 9" key="1">
    <citation type="submission" date="2018-02" db="EMBL/GenBank/DDBJ databases">
        <title>Draft genome sequences of Elsinoe sp., causing black scab on jojoba.</title>
        <authorList>
            <person name="Stodart B."/>
            <person name="Jeffress S."/>
            <person name="Ash G."/>
            <person name="Arun Chinnappa K."/>
        </authorList>
    </citation>
    <scope>NUCLEOTIDE SEQUENCE [LARGE SCALE GENOMIC DNA]</scope>
    <source>
        <strain evidence="8 9">Hillstone_2</strain>
    </source>
</reference>
<feature type="region of interest" description="Disordered" evidence="5">
    <location>
        <begin position="353"/>
        <end position="420"/>
    </location>
</feature>
<dbReference type="Pfam" id="PF21796">
    <property type="entry name" value="Cac1_C"/>
    <property type="match status" value="1"/>
</dbReference>
<name>A0A4U7ATJ0_9PEZI</name>
<feature type="compositionally biased region" description="Polar residues" evidence="5">
    <location>
        <begin position="1"/>
        <end position="10"/>
    </location>
</feature>
<feature type="compositionally biased region" description="Acidic residues" evidence="5">
    <location>
        <begin position="387"/>
        <end position="420"/>
    </location>
</feature>
<evidence type="ECO:0000256" key="5">
    <source>
        <dbReference type="SAM" id="MobiDB-lite"/>
    </source>
</evidence>
<dbReference type="AlphaFoldDB" id="A0A4U7ATJ0"/>
<feature type="compositionally biased region" description="Polar residues" evidence="5">
    <location>
        <begin position="192"/>
        <end position="202"/>
    </location>
</feature>
<dbReference type="InterPro" id="IPR022043">
    <property type="entry name" value="CAF1A_DD"/>
</dbReference>
<evidence type="ECO:0008006" key="10">
    <source>
        <dbReference type="Google" id="ProtNLM"/>
    </source>
</evidence>
<evidence type="ECO:0000259" key="7">
    <source>
        <dbReference type="Pfam" id="PF21796"/>
    </source>
</evidence>
<feature type="domain" description="Chromatin assembly factor 1 subunit A dimerization" evidence="6">
    <location>
        <begin position="346"/>
        <end position="417"/>
    </location>
</feature>
<dbReference type="GO" id="GO:0033186">
    <property type="term" value="C:CAF-1 complex"/>
    <property type="evidence" value="ECO:0007669"/>
    <property type="project" value="TreeGrafter"/>
</dbReference>
<dbReference type="PANTHER" id="PTHR15272:SF0">
    <property type="entry name" value="CHROMATIN ASSEMBLY FACTOR 1 SUBUNIT A"/>
    <property type="match status" value="1"/>
</dbReference>
<gene>
    <name evidence="8" type="ORF">C1H76_9575</name>
</gene>
<feature type="compositionally biased region" description="Basic and acidic residues" evidence="5">
    <location>
        <begin position="45"/>
        <end position="59"/>
    </location>
</feature>
<keyword evidence="2" id="KW-0227">DNA damage</keyword>
<dbReference type="GO" id="GO:0005634">
    <property type="term" value="C:nucleus"/>
    <property type="evidence" value="ECO:0007669"/>
    <property type="project" value="UniProtKB-SubCell"/>
</dbReference>
<dbReference type="InterPro" id="IPR048800">
    <property type="entry name" value="Cac1-like_C"/>
</dbReference>
<evidence type="ECO:0000256" key="1">
    <source>
        <dbReference type="ARBA" id="ARBA00004123"/>
    </source>
</evidence>
<accession>A0A4U7ATJ0</accession>
<evidence type="ECO:0000313" key="8">
    <source>
        <dbReference type="EMBL" id="TKX18307.1"/>
    </source>
</evidence>
<evidence type="ECO:0000259" key="6">
    <source>
        <dbReference type="Pfam" id="PF12253"/>
    </source>
</evidence>